<protein>
    <submittedName>
        <fullName evidence="6">Uncharacterized protein LOC114247094</fullName>
    </submittedName>
</protein>
<dbReference type="SMART" id="SM00409">
    <property type="entry name" value="IG"/>
    <property type="match status" value="3"/>
</dbReference>
<dbReference type="OrthoDB" id="10253878at2759"/>
<evidence type="ECO:0000256" key="2">
    <source>
        <dbReference type="SAM" id="Phobius"/>
    </source>
</evidence>
<sequence>MKDFIIALLVSIWIHHGFTQIATFDVRLGNLYLMQRGLGSPYELRVAKGHEALLKLNRELVNQQSCSVTTPKGVTFDVRQPPQNRYESWSDGCGVRVRNIIKEDEGRWRLTATRGNDSITGWSEVHVQDEIPEYHPTTIALQDGERHAHVDLTTLNSAYCLVEQPFSDISFVPGHCSVTLDRTTRAVQGNWNVVLGLPGQVAEVQANTKVEVEVESLDTGYVQDTNAKKLHLYCNILHTQKNITFCRFQKITEHVGYNIMNGLSDGAHSYYGDGFEMRHCGMTVENPTEQVFGTWRCTVGVQERVGTQIHQRTPMQALIRVSPYNLGSRIMNEVNEDSIASRTIFVQRDMGFTITCRAEVSLSYCWFQHPNGTQYTPVPRSDDSDDSLFWYAGESLQTGDCGISFSYATDEDSGEWTCHMGPRRQMGVEITDKLVVRVTGPLAASQKEIPTVIDGSATLFCKTSNGNRPLEYCRFLSPKFVGISIDPSVTKENAILGRYFFTTGRDLDYGDCSLTIISVTNDDLGEWTCAALLHDEAAESRDIMTLYVEQRSAVRFRADILGMAGGVVLLAVVLISVLWYKREKIRSYWRKTDSSSRTDNVSLQTFSAASWRKDSDSSGSANGSQKAGSRDIS</sequence>
<proteinExistence type="predicted"/>
<dbReference type="InterPro" id="IPR003599">
    <property type="entry name" value="Ig_sub"/>
</dbReference>
<keyword evidence="5" id="KW-1185">Reference proteome</keyword>
<reference evidence="6" key="1">
    <citation type="submission" date="2025-08" db="UniProtKB">
        <authorList>
            <consortium name="RefSeq"/>
        </authorList>
    </citation>
    <scope>IDENTIFICATION</scope>
    <source>
        <tissue evidence="6">Silk gland</tissue>
    </source>
</reference>
<feature type="compositionally biased region" description="Polar residues" evidence="1">
    <location>
        <begin position="617"/>
        <end position="627"/>
    </location>
</feature>
<feature type="domain" description="Immunoglobulin" evidence="4">
    <location>
        <begin position="41"/>
        <end position="130"/>
    </location>
</feature>
<evidence type="ECO:0000313" key="6">
    <source>
        <dbReference type="RefSeq" id="XP_028035744.1"/>
    </source>
</evidence>
<dbReference type="GeneID" id="114247094"/>
<dbReference type="AlphaFoldDB" id="A0A6J2K639"/>
<evidence type="ECO:0000259" key="4">
    <source>
        <dbReference type="SMART" id="SM00409"/>
    </source>
</evidence>
<evidence type="ECO:0000313" key="5">
    <source>
        <dbReference type="Proteomes" id="UP000504629"/>
    </source>
</evidence>
<feature type="domain" description="Immunoglobulin" evidence="4">
    <location>
        <begin position="446"/>
        <end position="549"/>
    </location>
</feature>
<feature type="chain" id="PRO_5026975666" evidence="3">
    <location>
        <begin position="20"/>
        <end position="633"/>
    </location>
</feature>
<feature type="region of interest" description="Disordered" evidence="1">
    <location>
        <begin position="608"/>
        <end position="633"/>
    </location>
</feature>
<keyword evidence="2" id="KW-0812">Transmembrane</keyword>
<evidence type="ECO:0000256" key="3">
    <source>
        <dbReference type="SAM" id="SignalP"/>
    </source>
</evidence>
<feature type="domain" description="Immunoglobulin" evidence="4">
    <location>
        <begin position="341"/>
        <end position="439"/>
    </location>
</feature>
<keyword evidence="3" id="KW-0732">Signal</keyword>
<keyword evidence="2" id="KW-1133">Transmembrane helix</keyword>
<dbReference type="SUPFAM" id="SSF48726">
    <property type="entry name" value="Immunoglobulin"/>
    <property type="match status" value="2"/>
</dbReference>
<dbReference type="KEGG" id="bman:114247094"/>
<organism evidence="5 6">
    <name type="scientific">Bombyx mandarina</name>
    <name type="common">Wild silk moth</name>
    <name type="synonym">Wild silkworm</name>
    <dbReference type="NCBI Taxonomy" id="7092"/>
    <lineage>
        <taxon>Eukaryota</taxon>
        <taxon>Metazoa</taxon>
        <taxon>Ecdysozoa</taxon>
        <taxon>Arthropoda</taxon>
        <taxon>Hexapoda</taxon>
        <taxon>Insecta</taxon>
        <taxon>Pterygota</taxon>
        <taxon>Neoptera</taxon>
        <taxon>Endopterygota</taxon>
        <taxon>Lepidoptera</taxon>
        <taxon>Glossata</taxon>
        <taxon>Ditrysia</taxon>
        <taxon>Bombycoidea</taxon>
        <taxon>Bombycidae</taxon>
        <taxon>Bombycinae</taxon>
        <taxon>Bombyx</taxon>
    </lineage>
</organism>
<feature type="signal peptide" evidence="3">
    <location>
        <begin position="1"/>
        <end position="19"/>
    </location>
</feature>
<keyword evidence="2" id="KW-0472">Membrane</keyword>
<dbReference type="InterPro" id="IPR036179">
    <property type="entry name" value="Ig-like_dom_sf"/>
</dbReference>
<dbReference type="Proteomes" id="UP000504629">
    <property type="component" value="Unplaced"/>
</dbReference>
<gene>
    <name evidence="6" type="primary">LOC114247094</name>
</gene>
<dbReference type="RefSeq" id="XP_028035744.1">
    <property type="nucleotide sequence ID" value="XM_028179943.1"/>
</dbReference>
<feature type="transmembrane region" description="Helical" evidence="2">
    <location>
        <begin position="560"/>
        <end position="580"/>
    </location>
</feature>
<name>A0A6J2K639_BOMMA</name>
<evidence type="ECO:0000256" key="1">
    <source>
        <dbReference type="SAM" id="MobiDB-lite"/>
    </source>
</evidence>
<accession>A0A6J2K639</accession>